<name>A0ABT3DC85_9BACI</name>
<comment type="caution">
    <text evidence="3">The sequence shown here is derived from an EMBL/GenBank/DDBJ whole genome shotgun (WGS) entry which is preliminary data.</text>
</comment>
<dbReference type="Proteomes" id="UP001526147">
    <property type="component" value="Unassembled WGS sequence"/>
</dbReference>
<proteinExistence type="predicted"/>
<feature type="transmembrane region" description="Helical" evidence="1">
    <location>
        <begin position="78"/>
        <end position="95"/>
    </location>
</feature>
<evidence type="ECO:0000313" key="4">
    <source>
        <dbReference type="Proteomes" id="UP001526147"/>
    </source>
</evidence>
<dbReference type="EMBL" id="JAOYEY010000021">
    <property type="protein sequence ID" value="MCV9884591.1"/>
    <property type="molecule type" value="Genomic_DNA"/>
</dbReference>
<feature type="transmembrane region" description="Helical" evidence="1">
    <location>
        <begin position="38"/>
        <end position="57"/>
    </location>
</feature>
<keyword evidence="1" id="KW-0472">Membrane</keyword>
<dbReference type="RefSeq" id="WP_264141536.1">
    <property type="nucleotide sequence ID" value="NZ_JAOYEY010000021.1"/>
</dbReference>
<evidence type="ECO:0000256" key="1">
    <source>
        <dbReference type="SAM" id="Phobius"/>
    </source>
</evidence>
<organism evidence="3 4">
    <name type="scientific">Metabacillus halosaccharovorans</name>
    <dbReference type="NCBI Taxonomy" id="930124"/>
    <lineage>
        <taxon>Bacteria</taxon>
        <taxon>Bacillati</taxon>
        <taxon>Bacillota</taxon>
        <taxon>Bacilli</taxon>
        <taxon>Bacillales</taxon>
        <taxon>Bacillaceae</taxon>
        <taxon>Metabacillus</taxon>
    </lineage>
</organism>
<accession>A0ABT3DC85</accession>
<evidence type="ECO:0000259" key="2">
    <source>
        <dbReference type="Pfam" id="PF07331"/>
    </source>
</evidence>
<keyword evidence="1" id="KW-0812">Transmembrane</keyword>
<feature type="transmembrane region" description="Helical" evidence="1">
    <location>
        <begin position="101"/>
        <end position="117"/>
    </location>
</feature>
<sequence length="149" mass="16503">MKIIKMGMPVFLILASCLFLVGSFNLPKANLGNPNGPLYFPIGLSFLVLIFSVLYLFQELKTLNKENKKITLMLAGRTPKLIGLTVLLGVGYAFIFEIIGFLFSTVLFLGALLFVVNGKQKWKVNVIVTVCFSFLSWYAFSVLLGVSLP</sequence>
<dbReference type="Pfam" id="PF07331">
    <property type="entry name" value="TctB"/>
    <property type="match status" value="1"/>
</dbReference>
<evidence type="ECO:0000313" key="3">
    <source>
        <dbReference type="EMBL" id="MCV9884591.1"/>
    </source>
</evidence>
<feature type="domain" description="DUF1468" evidence="2">
    <location>
        <begin position="10"/>
        <end position="149"/>
    </location>
</feature>
<gene>
    <name evidence="3" type="ORF">OIH86_02895</name>
</gene>
<keyword evidence="1" id="KW-1133">Transmembrane helix</keyword>
<dbReference type="PROSITE" id="PS51257">
    <property type="entry name" value="PROKAR_LIPOPROTEIN"/>
    <property type="match status" value="1"/>
</dbReference>
<dbReference type="InterPro" id="IPR009936">
    <property type="entry name" value="DUF1468"/>
</dbReference>
<reference evidence="3 4" key="1">
    <citation type="submission" date="2022-10" db="EMBL/GenBank/DDBJ databases">
        <title>Draft genome assembly of moderately radiation resistant bacterium Metabacillus halosaccharovorans.</title>
        <authorList>
            <person name="Pal S."/>
            <person name="Gopinathan A."/>
        </authorList>
    </citation>
    <scope>NUCLEOTIDE SEQUENCE [LARGE SCALE GENOMIC DNA]</scope>
    <source>
        <strain evidence="3 4">VITHBRA001</strain>
    </source>
</reference>
<protein>
    <submittedName>
        <fullName evidence="3">Tripartite tricarboxylate transporter TctB family protein</fullName>
    </submittedName>
</protein>
<feature type="transmembrane region" description="Helical" evidence="1">
    <location>
        <begin position="124"/>
        <end position="146"/>
    </location>
</feature>
<keyword evidence="4" id="KW-1185">Reference proteome</keyword>